<dbReference type="AlphaFoldDB" id="A0A9P8D3U6"/>
<accession>A0A9P8D3U6</accession>
<dbReference type="GeneID" id="68321782"/>
<gene>
    <name evidence="3" type="ORF">J7337_013926</name>
</gene>
<keyword evidence="4" id="KW-1185">Reference proteome</keyword>
<reference evidence="3" key="1">
    <citation type="journal article" date="2021" name="Mol. Plant Microbe Interact.">
        <title>Telomere to telomere genome assembly of Fusarium musae F31, causal agent of crown rot disease of banana.</title>
        <authorList>
            <person name="Degradi L."/>
            <person name="Tava V."/>
            <person name="Kunova A."/>
            <person name="Cortesi P."/>
            <person name="Saracchi M."/>
            <person name="Pasquali M."/>
        </authorList>
    </citation>
    <scope>NUCLEOTIDE SEQUENCE</scope>
    <source>
        <strain evidence="3">F31</strain>
    </source>
</reference>
<dbReference type="InterPro" id="IPR050987">
    <property type="entry name" value="AtrR-like"/>
</dbReference>
<feature type="domain" description="Xylanolytic transcriptional activator regulatory" evidence="2">
    <location>
        <begin position="30"/>
        <end position="103"/>
    </location>
</feature>
<evidence type="ECO:0000256" key="1">
    <source>
        <dbReference type="ARBA" id="ARBA00023242"/>
    </source>
</evidence>
<dbReference type="GO" id="GO:0006351">
    <property type="term" value="P:DNA-templated transcription"/>
    <property type="evidence" value="ECO:0007669"/>
    <property type="project" value="InterPro"/>
</dbReference>
<dbReference type="GO" id="GO:0003677">
    <property type="term" value="F:DNA binding"/>
    <property type="evidence" value="ECO:0007669"/>
    <property type="project" value="InterPro"/>
</dbReference>
<keyword evidence="1" id="KW-0539">Nucleus</keyword>
<dbReference type="EMBL" id="JAHBCI010000012">
    <property type="protein sequence ID" value="KAG9494787.1"/>
    <property type="molecule type" value="Genomic_DNA"/>
</dbReference>
<dbReference type="PANTHER" id="PTHR46910:SF23">
    <property type="entry name" value="THIAMINE REPRESSIBLE GENES REGULATORY PROTEIN THI1"/>
    <property type="match status" value="1"/>
</dbReference>
<dbReference type="PANTHER" id="PTHR46910">
    <property type="entry name" value="TRANSCRIPTION FACTOR PDR1"/>
    <property type="match status" value="1"/>
</dbReference>
<evidence type="ECO:0000259" key="2">
    <source>
        <dbReference type="SMART" id="SM00906"/>
    </source>
</evidence>
<evidence type="ECO:0000313" key="4">
    <source>
        <dbReference type="Proteomes" id="UP000827133"/>
    </source>
</evidence>
<dbReference type="GO" id="GO:0003700">
    <property type="term" value="F:DNA-binding transcription factor activity"/>
    <property type="evidence" value="ECO:0007669"/>
    <property type="project" value="InterPro"/>
</dbReference>
<proteinExistence type="predicted"/>
<name>A0A9P8D3U6_9HYPO</name>
<protein>
    <recommendedName>
        <fullName evidence="2">Xylanolytic transcriptional activator regulatory domain-containing protein</fullName>
    </recommendedName>
</protein>
<dbReference type="CDD" id="cd12148">
    <property type="entry name" value="fungal_TF_MHR"/>
    <property type="match status" value="1"/>
</dbReference>
<comment type="caution">
    <text evidence="3">The sequence shown here is derived from an EMBL/GenBank/DDBJ whole genome shotgun (WGS) entry which is preliminary data.</text>
</comment>
<dbReference type="InterPro" id="IPR007219">
    <property type="entry name" value="XnlR_reg_dom"/>
</dbReference>
<dbReference type="Pfam" id="PF04082">
    <property type="entry name" value="Fungal_trans"/>
    <property type="match status" value="1"/>
</dbReference>
<dbReference type="RefSeq" id="XP_044673787.1">
    <property type="nucleotide sequence ID" value="XM_044831401.1"/>
</dbReference>
<dbReference type="GO" id="GO:0008270">
    <property type="term" value="F:zinc ion binding"/>
    <property type="evidence" value="ECO:0007669"/>
    <property type="project" value="InterPro"/>
</dbReference>
<dbReference type="SMART" id="SM00906">
    <property type="entry name" value="Fungal_trans"/>
    <property type="match status" value="1"/>
</dbReference>
<organism evidence="3 4">
    <name type="scientific">Fusarium musae</name>
    <dbReference type="NCBI Taxonomy" id="1042133"/>
    <lineage>
        <taxon>Eukaryota</taxon>
        <taxon>Fungi</taxon>
        <taxon>Dikarya</taxon>
        <taxon>Ascomycota</taxon>
        <taxon>Pezizomycotina</taxon>
        <taxon>Sordariomycetes</taxon>
        <taxon>Hypocreomycetidae</taxon>
        <taxon>Hypocreales</taxon>
        <taxon>Nectriaceae</taxon>
        <taxon>Fusarium</taxon>
    </lineage>
</organism>
<dbReference type="KEGG" id="fmu:J7337_013926"/>
<sequence length="448" mass="50150">MYDDAVTLQMLQFSLLMSGYQLDMGRPNSAYLHLGVACRKAFALGLHKETASTIDSEEILEAQRATIWSLYCHETVTSLVLGRKSALKMSDISCPLPEERPELVSFCRLSIIIEEAVDKIYNRRSESLLQLYEKAEGVHAQLLHYAGKFGIASSSTGHNMKKLDGYYLAVMLVFRPFLVADFALRSNGSFRHEERMWLRQACRYAIDAAQDSIAFTNSMFQKPDIVSTVRQSISLGISPAWFPNVLMDVGVQKVRIHGFFFDACCTVLLYDTLSHPSKYTFNLEYIQTSLRCLNAMVHDEPMTSAASSIEKMLKAVEMSIGQQHNTYHFPYLAQDALATPASSCSPSAQPEGRPLHRVDTRWHPMGKEDMILFSDRSSSLHQPSSDQGLKLHEFPMTDSGAIEHEGAAPPLDFFSNFNLDVFATDLLNFFPVGITTPEGGGTPMARRE</sequence>
<evidence type="ECO:0000313" key="3">
    <source>
        <dbReference type="EMBL" id="KAG9494787.1"/>
    </source>
</evidence>
<dbReference type="Proteomes" id="UP000827133">
    <property type="component" value="Unassembled WGS sequence"/>
</dbReference>